<dbReference type="InterPro" id="IPR002347">
    <property type="entry name" value="SDR_fam"/>
</dbReference>
<name>A0A1M6UI00_SELRU</name>
<organism evidence="4 5">
    <name type="scientific">Selenomonas ruminantium</name>
    <dbReference type="NCBI Taxonomy" id="971"/>
    <lineage>
        <taxon>Bacteria</taxon>
        <taxon>Bacillati</taxon>
        <taxon>Bacillota</taxon>
        <taxon>Negativicutes</taxon>
        <taxon>Selenomonadales</taxon>
        <taxon>Selenomonadaceae</taxon>
        <taxon>Selenomonas</taxon>
    </lineage>
</organism>
<dbReference type="Pfam" id="PF13561">
    <property type="entry name" value="adh_short_C2"/>
    <property type="match status" value="1"/>
</dbReference>
<dbReference type="GO" id="GO:0016491">
    <property type="term" value="F:oxidoreductase activity"/>
    <property type="evidence" value="ECO:0007669"/>
    <property type="project" value="UniProtKB-KW"/>
</dbReference>
<reference evidence="4 5" key="1">
    <citation type="submission" date="2016-11" db="EMBL/GenBank/DDBJ databases">
        <authorList>
            <person name="Jaros S."/>
            <person name="Januszkiewicz K."/>
            <person name="Wedrychowicz H."/>
        </authorList>
    </citation>
    <scope>NUCLEOTIDE SEQUENCE [LARGE SCALE GENOMIC DNA]</scope>
    <source>
        <strain evidence="4 5">HD4</strain>
    </source>
</reference>
<protein>
    <recommendedName>
        <fullName evidence="6">Short chain dehydrogenase</fullName>
    </recommendedName>
</protein>
<gene>
    <name evidence="4" type="ORF">SAMN05216582_11280</name>
</gene>
<dbReference type="SUPFAM" id="SSF51735">
    <property type="entry name" value="NAD(P)-binding Rossmann-fold domains"/>
    <property type="match status" value="1"/>
</dbReference>
<proteinExistence type="inferred from homology"/>
<dbReference type="PANTHER" id="PTHR43391:SF14">
    <property type="entry name" value="DEHYDROGENASE_REDUCTASE SDR FAMILY PROTEIN 7-LIKE"/>
    <property type="match status" value="1"/>
</dbReference>
<evidence type="ECO:0008006" key="6">
    <source>
        <dbReference type="Google" id="ProtNLM"/>
    </source>
</evidence>
<keyword evidence="2" id="KW-0521">NADP</keyword>
<comment type="similarity">
    <text evidence="1">Belongs to the short-chain dehydrogenases/reductases (SDR) family.</text>
</comment>
<evidence type="ECO:0000256" key="2">
    <source>
        <dbReference type="ARBA" id="ARBA00022857"/>
    </source>
</evidence>
<keyword evidence="3" id="KW-0560">Oxidoreductase</keyword>
<dbReference type="Proteomes" id="UP000184263">
    <property type="component" value="Unassembled WGS sequence"/>
</dbReference>
<evidence type="ECO:0000256" key="1">
    <source>
        <dbReference type="ARBA" id="ARBA00006484"/>
    </source>
</evidence>
<accession>A0A1M6UI00</accession>
<evidence type="ECO:0000313" key="5">
    <source>
        <dbReference type="Proteomes" id="UP000184263"/>
    </source>
</evidence>
<dbReference type="PANTHER" id="PTHR43391">
    <property type="entry name" value="RETINOL DEHYDROGENASE-RELATED"/>
    <property type="match status" value="1"/>
</dbReference>
<evidence type="ECO:0000256" key="3">
    <source>
        <dbReference type="ARBA" id="ARBA00023002"/>
    </source>
</evidence>
<dbReference type="InterPro" id="IPR036291">
    <property type="entry name" value="NAD(P)-bd_dom_sf"/>
</dbReference>
<sequence length="117" mass="13011">MQKQILIANLAVYAASKAFLLSYSRALSVELQDSGIKVTAVCPFWIRDTEFTEKALETDRHHAFREMPGATNVKHVAKVSLREAKAGKVVCTPDPVSTVHRIVASILPHWLLARICK</sequence>
<evidence type="ECO:0000313" key="4">
    <source>
        <dbReference type="EMBL" id="SHK68791.1"/>
    </source>
</evidence>
<dbReference type="AlphaFoldDB" id="A0A1M6UI00"/>
<dbReference type="EMBL" id="FRBC01000012">
    <property type="protein sequence ID" value="SHK68791.1"/>
    <property type="molecule type" value="Genomic_DNA"/>
</dbReference>
<dbReference type="RefSeq" id="WP_256625825.1">
    <property type="nucleotide sequence ID" value="NZ_FRBC01000012.1"/>
</dbReference>
<dbReference type="Gene3D" id="3.40.50.720">
    <property type="entry name" value="NAD(P)-binding Rossmann-like Domain"/>
    <property type="match status" value="1"/>
</dbReference>